<evidence type="ECO:0000259" key="12">
    <source>
        <dbReference type="PROSITE" id="PS51012"/>
    </source>
</evidence>
<keyword evidence="14" id="KW-1185">Reference proteome</keyword>
<comment type="subcellular location">
    <subcellularLocation>
        <location evidence="1 11">Cell membrane</location>
        <topology evidence="1 11">Multi-pass membrane protein</topology>
    </subcellularLocation>
</comment>
<proteinExistence type="inferred from homology"/>
<feature type="domain" description="ABC transmembrane type-2" evidence="12">
    <location>
        <begin position="36"/>
        <end position="280"/>
    </location>
</feature>
<dbReference type="InterPro" id="IPR000412">
    <property type="entry name" value="ABC_2_transport"/>
</dbReference>
<keyword evidence="4 11" id="KW-1003">Cell membrane</keyword>
<dbReference type="GO" id="GO:0046677">
    <property type="term" value="P:response to antibiotic"/>
    <property type="evidence" value="ECO:0007669"/>
    <property type="project" value="UniProtKB-KW"/>
</dbReference>
<feature type="transmembrane region" description="Helical" evidence="11">
    <location>
        <begin position="122"/>
        <end position="145"/>
    </location>
</feature>
<evidence type="ECO:0000256" key="2">
    <source>
        <dbReference type="ARBA" id="ARBA00007783"/>
    </source>
</evidence>
<keyword evidence="6 11" id="KW-0812">Transmembrane</keyword>
<dbReference type="GO" id="GO:0015920">
    <property type="term" value="P:lipopolysaccharide transport"/>
    <property type="evidence" value="ECO:0007669"/>
    <property type="project" value="TreeGrafter"/>
</dbReference>
<dbReference type="AlphaFoldDB" id="A0A7W4UMV1"/>
<dbReference type="PROSITE" id="PS51012">
    <property type="entry name" value="ABC_TM2"/>
    <property type="match status" value="1"/>
</dbReference>
<name>A0A7W4UMV1_9MICO</name>
<evidence type="ECO:0000256" key="1">
    <source>
        <dbReference type="ARBA" id="ARBA00004651"/>
    </source>
</evidence>
<keyword evidence="3 11" id="KW-0813">Transport</keyword>
<reference evidence="13 14" key="1">
    <citation type="submission" date="2020-08" db="EMBL/GenBank/DDBJ databases">
        <title>Sequencing the genomes of 1000 actinobacteria strains.</title>
        <authorList>
            <person name="Klenk H.-P."/>
        </authorList>
    </citation>
    <scope>NUCLEOTIDE SEQUENCE [LARGE SCALE GENOMIC DNA]</scope>
    <source>
        <strain evidence="13 14">DSM 20419</strain>
    </source>
</reference>
<dbReference type="PANTHER" id="PTHR30413">
    <property type="entry name" value="INNER MEMBRANE TRANSPORT PERMEASE"/>
    <property type="match status" value="1"/>
</dbReference>
<dbReference type="GO" id="GO:0140359">
    <property type="term" value="F:ABC-type transporter activity"/>
    <property type="evidence" value="ECO:0007669"/>
    <property type="project" value="InterPro"/>
</dbReference>
<dbReference type="GO" id="GO:0043190">
    <property type="term" value="C:ATP-binding cassette (ABC) transporter complex"/>
    <property type="evidence" value="ECO:0007669"/>
    <property type="project" value="InterPro"/>
</dbReference>
<organism evidence="13 14">
    <name type="scientific">Pseudoclavibacter helvolus</name>
    <dbReference type="NCBI Taxonomy" id="255205"/>
    <lineage>
        <taxon>Bacteria</taxon>
        <taxon>Bacillati</taxon>
        <taxon>Actinomycetota</taxon>
        <taxon>Actinomycetes</taxon>
        <taxon>Micrococcales</taxon>
        <taxon>Microbacteriaceae</taxon>
        <taxon>Pseudoclavibacter</taxon>
    </lineage>
</organism>
<evidence type="ECO:0000313" key="14">
    <source>
        <dbReference type="Proteomes" id="UP000545286"/>
    </source>
</evidence>
<evidence type="ECO:0000256" key="9">
    <source>
        <dbReference type="ARBA" id="ARBA00023136"/>
    </source>
</evidence>
<keyword evidence="8 11" id="KW-1133">Transmembrane helix</keyword>
<evidence type="ECO:0000256" key="7">
    <source>
        <dbReference type="ARBA" id="ARBA00022903"/>
    </source>
</evidence>
<comment type="caution">
    <text evidence="13">The sequence shown here is derived from an EMBL/GenBank/DDBJ whole genome shotgun (WGS) entry which is preliminary data.</text>
</comment>
<dbReference type="EMBL" id="JACHWJ010000002">
    <property type="protein sequence ID" value="MBB2957381.1"/>
    <property type="molecule type" value="Genomic_DNA"/>
</dbReference>
<gene>
    <name evidence="13" type="ORF">FHX72_001518</name>
</gene>
<keyword evidence="10" id="KW-0046">Antibiotic resistance</keyword>
<evidence type="ECO:0000256" key="10">
    <source>
        <dbReference type="ARBA" id="ARBA00023251"/>
    </source>
</evidence>
<dbReference type="PRINTS" id="PR00164">
    <property type="entry name" value="ABC2TRNSPORT"/>
</dbReference>
<keyword evidence="9 11" id="KW-0472">Membrane</keyword>
<dbReference type="Pfam" id="PF01061">
    <property type="entry name" value="ABC2_membrane"/>
    <property type="match status" value="1"/>
</dbReference>
<keyword evidence="5" id="KW-0762">Sugar transport</keyword>
<feature type="transmembrane region" description="Helical" evidence="11">
    <location>
        <begin position="77"/>
        <end position="101"/>
    </location>
</feature>
<dbReference type="InterPro" id="IPR013525">
    <property type="entry name" value="ABC2_TM"/>
</dbReference>
<dbReference type="Proteomes" id="UP000545286">
    <property type="component" value="Unassembled WGS sequence"/>
</dbReference>
<accession>A0A7W4UMV1</accession>
<feature type="transmembrane region" description="Helical" evidence="11">
    <location>
        <begin position="193"/>
        <end position="210"/>
    </location>
</feature>
<feature type="transmembrane region" description="Helical" evidence="11">
    <location>
        <begin position="45"/>
        <end position="65"/>
    </location>
</feature>
<evidence type="ECO:0000256" key="5">
    <source>
        <dbReference type="ARBA" id="ARBA00022597"/>
    </source>
</evidence>
<protein>
    <recommendedName>
        <fullName evidence="11">Transport permease protein</fullName>
    </recommendedName>
</protein>
<feature type="transmembrane region" description="Helical" evidence="11">
    <location>
        <begin position="151"/>
        <end position="181"/>
    </location>
</feature>
<sequence>MSKAVQVGSPNFGLTFNLLINLTLREIRSEYKRSVLGRLWSLINPLAQIATFSLVFGLLFNITAAPGINSGVHFFPLWIGIGVVSWGFISNCVNGGMGSLLSSADLLRKVYFPRWVLPLSKMLANAFTYLIEITVITLIMCFVGSFRGLMYFPLIFPLIVLIIMFVLGLGLILSVTVIYFRDIEHLWGILTQLWLYASGVMFPLTMVAGAEQKLFDDGFRPFGERFPLLKIFELNPTARMLEAIRNIIYDYKVPELADWLYIGAWAVVMLAIGILVFRRFSKNIVEEL</sequence>
<evidence type="ECO:0000256" key="4">
    <source>
        <dbReference type="ARBA" id="ARBA00022475"/>
    </source>
</evidence>
<evidence type="ECO:0000256" key="3">
    <source>
        <dbReference type="ARBA" id="ARBA00022448"/>
    </source>
</evidence>
<dbReference type="RefSeq" id="WP_183624141.1">
    <property type="nucleotide sequence ID" value="NZ_JACHWJ010000002.1"/>
</dbReference>
<evidence type="ECO:0000313" key="13">
    <source>
        <dbReference type="EMBL" id="MBB2957381.1"/>
    </source>
</evidence>
<evidence type="ECO:0000256" key="11">
    <source>
        <dbReference type="RuleBase" id="RU361157"/>
    </source>
</evidence>
<evidence type="ECO:0000256" key="8">
    <source>
        <dbReference type="ARBA" id="ARBA00022989"/>
    </source>
</evidence>
<comment type="similarity">
    <text evidence="2 11">Belongs to the ABC-2 integral membrane protein family.</text>
</comment>
<evidence type="ECO:0000256" key="6">
    <source>
        <dbReference type="ARBA" id="ARBA00022692"/>
    </source>
</evidence>
<keyword evidence="7" id="KW-0972">Capsule biogenesis/degradation</keyword>
<dbReference type="InterPro" id="IPR047817">
    <property type="entry name" value="ABC2_TM_bact-type"/>
</dbReference>
<feature type="transmembrane region" description="Helical" evidence="11">
    <location>
        <begin position="259"/>
        <end position="277"/>
    </location>
</feature>
<dbReference type="PANTHER" id="PTHR30413:SF10">
    <property type="entry name" value="CAPSULE POLYSACCHARIDE EXPORT INNER-MEMBRANE PROTEIN CTRC"/>
    <property type="match status" value="1"/>
</dbReference>